<dbReference type="Proteomes" id="UP000299102">
    <property type="component" value="Unassembled WGS sequence"/>
</dbReference>
<evidence type="ECO:0000256" key="1">
    <source>
        <dbReference type="SAM" id="MobiDB-lite"/>
    </source>
</evidence>
<proteinExistence type="predicted"/>
<keyword evidence="3" id="KW-1185">Reference proteome</keyword>
<reference evidence="2 3" key="1">
    <citation type="journal article" date="2019" name="Commun. Biol.">
        <title>The bagworm genome reveals a unique fibroin gene that provides high tensile strength.</title>
        <authorList>
            <person name="Kono N."/>
            <person name="Nakamura H."/>
            <person name="Ohtoshi R."/>
            <person name="Tomita M."/>
            <person name="Numata K."/>
            <person name="Arakawa K."/>
        </authorList>
    </citation>
    <scope>NUCLEOTIDE SEQUENCE [LARGE SCALE GENOMIC DNA]</scope>
</reference>
<gene>
    <name evidence="2" type="ORF">EVAR_88301_1</name>
</gene>
<evidence type="ECO:0000313" key="3">
    <source>
        <dbReference type="Proteomes" id="UP000299102"/>
    </source>
</evidence>
<accession>A0A4C1VMP7</accession>
<evidence type="ECO:0000313" key="2">
    <source>
        <dbReference type="EMBL" id="GBP39800.1"/>
    </source>
</evidence>
<sequence>MSSHVNGSDNSRAISADSASESGNGRATLLVELRTAEEERFLSGDHELDAVARKLVHPMGIPSDGLTTCGEGRGLPLVTSGPGSYFLKIHLQGLWSTVTVQELKLTKEPVLR</sequence>
<name>A0A4C1VMP7_EUMVA</name>
<protein>
    <submittedName>
        <fullName evidence="2">Uncharacterized protein</fullName>
    </submittedName>
</protein>
<organism evidence="2 3">
    <name type="scientific">Eumeta variegata</name>
    <name type="common">Bagworm moth</name>
    <name type="synonym">Eumeta japonica</name>
    <dbReference type="NCBI Taxonomy" id="151549"/>
    <lineage>
        <taxon>Eukaryota</taxon>
        <taxon>Metazoa</taxon>
        <taxon>Ecdysozoa</taxon>
        <taxon>Arthropoda</taxon>
        <taxon>Hexapoda</taxon>
        <taxon>Insecta</taxon>
        <taxon>Pterygota</taxon>
        <taxon>Neoptera</taxon>
        <taxon>Endopterygota</taxon>
        <taxon>Lepidoptera</taxon>
        <taxon>Glossata</taxon>
        <taxon>Ditrysia</taxon>
        <taxon>Tineoidea</taxon>
        <taxon>Psychidae</taxon>
        <taxon>Oiketicinae</taxon>
        <taxon>Eumeta</taxon>
    </lineage>
</organism>
<comment type="caution">
    <text evidence="2">The sequence shown here is derived from an EMBL/GenBank/DDBJ whole genome shotgun (WGS) entry which is preliminary data.</text>
</comment>
<dbReference type="AlphaFoldDB" id="A0A4C1VMP7"/>
<dbReference type="EMBL" id="BGZK01000371">
    <property type="protein sequence ID" value="GBP39800.1"/>
    <property type="molecule type" value="Genomic_DNA"/>
</dbReference>
<feature type="region of interest" description="Disordered" evidence="1">
    <location>
        <begin position="1"/>
        <end position="25"/>
    </location>
</feature>